<evidence type="ECO:0000313" key="2">
    <source>
        <dbReference type="Proteomes" id="UP001165287"/>
    </source>
</evidence>
<gene>
    <name evidence="1" type="ORF">K9V48_25295</name>
</gene>
<organism evidence="1 2">
    <name type="scientific">Metabacillus rhizolycopersici</name>
    <dbReference type="NCBI Taxonomy" id="2875709"/>
    <lineage>
        <taxon>Bacteria</taxon>
        <taxon>Bacillati</taxon>
        <taxon>Bacillota</taxon>
        <taxon>Bacilli</taxon>
        <taxon>Bacillales</taxon>
        <taxon>Bacillaceae</taxon>
        <taxon>Metabacillus</taxon>
    </lineage>
</organism>
<dbReference type="EMBL" id="JAIQUM010000111">
    <property type="protein sequence ID" value="MBZ5753450.1"/>
    <property type="molecule type" value="Genomic_DNA"/>
</dbReference>
<proteinExistence type="predicted"/>
<protein>
    <recommendedName>
        <fullName evidence="3">CopG family transcriptional regulator</fullName>
    </recommendedName>
</protein>
<comment type="caution">
    <text evidence="1">The sequence shown here is derived from an EMBL/GenBank/DDBJ whole genome shotgun (WGS) entry which is preliminary data.</text>
</comment>
<dbReference type="Proteomes" id="UP001165287">
    <property type="component" value="Unassembled WGS sequence"/>
</dbReference>
<keyword evidence="2" id="KW-1185">Reference proteome</keyword>
<reference evidence="1" key="1">
    <citation type="submission" date="2024-05" db="EMBL/GenBank/DDBJ databases">
        <title>Metabacillus sp. nov., isolated from the rhizosphere soil of tomato plants.</title>
        <authorList>
            <person name="Ma R."/>
        </authorList>
    </citation>
    <scope>NUCLEOTIDE SEQUENCE</scope>
    <source>
        <strain evidence="1">DBTR6</strain>
    </source>
</reference>
<dbReference type="RefSeq" id="WP_224141870.1">
    <property type="nucleotide sequence ID" value="NZ_JAIQUM010000111.1"/>
</dbReference>
<evidence type="ECO:0008006" key="3">
    <source>
        <dbReference type="Google" id="ProtNLM"/>
    </source>
</evidence>
<sequence>MVLVQNFTCMSCGKELKLENKIFEKAYKDHEKCLDCRPKHGGYREGAGRPSIGVTKKVSVTLPADIWNEIGEEKGDLTMSAYFRELALNRSKGKES</sequence>
<evidence type="ECO:0000313" key="1">
    <source>
        <dbReference type="EMBL" id="MBZ5753450.1"/>
    </source>
</evidence>
<name>A0ABS7UYP2_9BACI</name>
<accession>A0ABS7UYP2</accession>